<dbReference type="PRINTS" id="PR00101">
    <property type="entry name" value="ATCASE"/>
</dbReference>
<dbReference type="AlphaFoldDB" id="A0A382HBT1"/>
<organism evidence="3">
    <name type="scientific">marine metagenome</name>
    <dbReference type="NCBI Taxonomy" id="408172"/>
    <lineage>
        <taxon>unclassified sequences</taxon>
        <taxon>metagenomes</taxon>
        <taxon>ecological metagenomes</taxon>
    </lineage>
</organism>
<evidence type="ECO:0000313" key="3">
    <source>
        <dbReference type="EMBL" id="SVB84347.1"/>
    </source>
</evidence>
<dbReference type="GO" id="GO:0016597">
    <property type="term" value="F:amino acid binding"/>
    <property type="evidence" value="ECO:0007669"/>
    <property type="project" value="InterPro"/>
</dbReference>
<evidence type="ECO:0000256" key="1">
    <source>
        <dbReference type="ARBA" id="ARBA00022679"/>
    </source>
</evidence>
<dbReference type="PANTHER" id="PTHR45753:SF6">
    <property type="entry name" value="ASPARTATE CARBAMOYLTRANSFERASE"/>
    <property type="match status" value="1"/>
</dbReference>
<feature type="non-terminal residue" evidence="3">
    <location>
        <position position="1"/>
    </location>
</feature>
<feature type="domain" description="Aspartate/ornithine carbamoyltransferase Asp/Orn-binding" evidence="2">
    <location>
        <begin position="2"/>
        <end position="131"/>
    </location>
</feature>
<dbReference type="InterPro" id="IPR036901">
    <property type="entry name" value="Asp/Orn_carbamoylTrfase_sf"/>
</dbReference>
<dbReference type="EMBL" id="UINC01060147">
    <property type="protein sequence ID" value="SVB84347.1"/>
    <property type="molecule type" value="Genomic_DNA"/>
</dbReference>
<gene>
    <name evidence="3" type="ORF">METZ01_LOCUS237201</name>
</gene>
<name>A0A382HBT1_9ZZZZ</name>
<protein>
    <recommendedName>
        <fullName evidence="2">Aspartate/ornithine carbamoyltransferase Asp/Orn-binding domain-containing protein</fullName>
    </recommendedName>
</protein>
<dbReference type="SUPFAM" id="SSF53671">
    <property type="entry name" value="Aspartate/ornithine carbamoyltransferase"/>
    <property type="match status" value="1"/>
</dbReference>
<dbReference type="InterPro" id="IPR006131">
    <property type="entry name" value="Asp_carbamoyltransf_Asp/Orn-bd"/>
</dbReference>
<dbReference type="GO" id="GO:0005829">
    <property type="term" value="C:cytosol"/>
    <property type="evidence" value="ECO:0007669"/>
    <property type="project" value="TreeGrafter"/>
</dbReference>
<dbReference type="GO" id="GO:0006520">
    <property type="term" value="P:amino acid metabolic process"/>
    <property type="evidence" value="ECO:0007669"/>
    <property type="project" value="InterPro"/>
</dbReference>
<dbReference type="Pfam" id="PF00185">
    <property type="entry name" value="OTCace"/>
    <property type="match status" value="1"/>
</dbReference>
<accession>A0A382HBT1</accession>
<dbReference type="GO" id="GO:0016743">
    <property type="term" value="F:carboxyl- or carbamoyltransferase activity"/>
    <property type="evidence" value="ECO:0007669"/>
    <property type="project" value="InterPro"/>
</dbReference>
<dbReference type="PANTHER" id="PTHR45753">
    <property type="entry name" value="ORNITHINE CARBAMOYLTRANSFERASE, MITOCHONDRIAL"/>
    <property type="match status" value="1"/>
</dbReference>
<sequence>ARSNIWALTKLGANVTLCGPPTLVPRIFEKMGCRVTHNIDKALADADIVNLLRIQHERQRLSAFPSIGEYRSLFGLTNERFARLKPDAIVMHPGPINRGVEIDSEIADHPRSTILDQVTNGLAVRMAVMFLVSGGKTLPEPSG</sequence>
<proteinExistence type="predicted"/>
<keyword evidence="1" id="KW-0808">Transferase</keyword>
<dbReference type="Gene3D" id="3.40.50.1370">
    <property type="entry name" value="Aspartate/ornithine carbamoyltransferase"/>
    <property type="match status" value="2"/>
</dbReference>
<evidence type="ECO:0000259" key="2">
    <source>
        <dbReference type="Pfam" id="PF00185"/>
    </source>
</evidence>
<reference evidence="3" key="1">
    <citation type="submission" date="2018-05" db="EMBL/GenBank/DDBJ databases">
        <authorList>
            <person name="Lanie J.A."/>
            <person name="Ng W.-L."/>
            <person name="Kazmierczak K.M."/>
            <person name="Andrzejewski T.M."/>
            <person name="Davidsen T.M."/>
            <person name="Wayne K.J."/>
            <person name="Tettelin H."/>
            <person name="Glass J.I."/>
            <person name="Rusch D."/>
            <person name="Podicherti R."/>
            <person name="Tsui H.-C.T."/>
            <person name="Winkler M.E."/>
        </authorList>
    </citation>
    <scope>NUCLEOTIDE SEQUENCE</scope>
</reference>